<proteinExistence type="predicted"/>
<sequence length="361" mass="42378">MKEFLDYLAEFAGPLVALFGIILSYPLFKRKLTANHISWRLEKIQSSNFKLHLLVQKLKDKYFPQVHLHKRIEKNDLIEIQNNIKDAYFLSLEGSSDVATLLYYLKSTIENAIRYFDREENSSLYTNSFFVFFLNNLELVNYYSNQVIQIPKSSKTERKKFVVKPLHRFVTNSETVKYKHFKTGVIYDHNSAHYTMFYSKVNQTHCPFLIRSAFQIHTNPKPVANLLYLKEIYAPLTLEKPVENSLFGPETYTLYLIGFIFWTRHQSSSSEVIEECDLIYSNLNDNFQFVQALVNGKITLSDFKDTYLPNSSLNLPEVKKEICATETFKIRVNKKLLLQNFKKNKKEFKKQLKITVYNKGG</sequence>
<dbReference type="RefSeq" id="WP_168138672.1">
    <property type="nucleotide sequence ID" value="NZ_JAAVJR010000006.1"/>
</dbReference>
<organism evidence="2 3">
    <name type="scientific">Salinimicrobium oceani</name>
    <dbReference type="NCBI Taxonomy" id="2722702"/>
    <lineage>
        <taxon>Bacteria</taxon>
        <taxon>Pseudomonadati</taxon>
        <taxon>Bacteroidota</taxon>
        <taxon>Flavobacteriia</taxon>
        <taxon>Flavobacteriales</taxon>
        <taxon>Flavobacteriaceae</taxon>
        <taxon>Salinimicrobium</taxon>
    </lineage>
</organism>
<dbReference type="EMBL" id="JAAVJR010000006">
    <property type="protein sequence ID" value="NJW53566.1"/>
    <property type="molecule type" value="Genomic_DNA"/>
</dbReference>
<keyword evidence="1" id="KW-1133">Transmembrane helix</keyword>
<comment type="caution">
    <text evidence="2">The sequence shown here is derived from an EMBL/GenBank/DDBJ whole genome shotgun (WGS) entry which is preliminary data.</text>
</comment>
<reference evidence="2 3" key="1">
    <citation type="submission" date="2020-03" db="EMBL/GenBank/DDBJ databases">
        <title>Salinimicrobium sp. nov, isolated from SCS.</title>
        <authorList>
            <person name="Cao W.R."/>
        </authorList>
    </citation>
    <scope>NUCLEOTIDE SEQUENCE [LARGE SCALE GENOMIC DNA]</scope>
    <source>
        <strain evidence="3">J15B91</strain>
    </source>
</reference>
<name>A0ABX1D3P8_9FLAO</name>
<keyword evidence="1" id="KW-0812">Transmembrane</keyword>
<evidence type="ECO:0000313" key="3">
    <source>
        <dbReference type="Proteomes" id="UP000703674"/>
    </source>
</evidence>
<protein>
    <submittedName>
        <fullName evidence="2">Uncharacterized protein</fullName>
    </submittedName>
</protein>
<evidence type="ECO:0000313" key="2">
    <source>
        <dbReference type="EMBL" id="NJW53566.1"/>
    </source>
</evidence>
<gene>
    <name evidence="2" type="ORF">HC175_11600</name>
</gene>
<keyword evidence="1" id="KW-0472">Membrane</keyword>
<evidence type="ECO:0000256" key="1">
    <source>
        <dbReference type="SAM" id="Phobius"/>
    </source>
</evidence>
<dbReference type="Proteomes" id="UP000703674">
    <property type="component" value="Unassembled WGS sequence"/>
</dbReference>
<accession>A0ABX1D3P8</accession>
<keyword evidence="3" id="KW-1185">Reference proteome</keyword>
<feature type="transmembrane region" description="Helical" evidence="1">
    <location>
        <begin position="7"/>
        <end position="28"/>
    </location>
</feature>